<evidence type="ECO:0000256" key="1">
    <source>
        <dbReference type="ARBA" id="ARBA00004651"/>
    </source>
</evidence>
<feature type="transmembrane region" description="Helical" evidence="7">
    <location>
        <begin position="316"/>
        <end position="336"/>
    </location>
</feature>
<dbReference type="Gene3D" id="1.20.1250.20">
    <property type="entry name" value="MFS general substrate transporter like domains"/>
    <property type="match status" value="1"/>
</dbReference>
<protein>
    <submittedName>
        <fullName evidence="9">MFS transporter</fullName>
    </submittedName>
</protein>
<dbReference type="Pfam" id="PF07690">
    <property type="entry name" value="MFS_1"/>
    <property type="match status" value="1"/>
</dbReference>
<dbReference type="PANTHER" id="PTHR42718">
    <property type="entry name" value="MAJOR FACILITATOR SUPERFAMILY MULTIDRUG TRANSPORTER MFSC"/>
    <property type="match status" value="1"/>
</dbReference>
<dbReference type="InterPro" id="IPR036259">
    <property type="entry name" value="MFS_trans_sf"/>
</dbReference>
<sequence length="486" mass="49876">MLLAIDGTVLYLAVPSLIEDLSPTANQVLWIGDIYAFVLAGLLITMGNVADRIGRKRLLLIGSAAFGTASILAAFAHNAETLIAARALLGVAGATLMPSTLSVIRNLFTDPAQRTRAIALWSVGATAGAALGPLVGGLLLERFWWGSVFLINVPIMALVLIAGWFLLPESRGADNQRIDLLSSVLSIMTIVPAVYAIKHWIGNGLDSTVVLAAVVGLVAGWAFARRQKTLTTPLLDISLFRVPAFSGAVAANALSIFAFLGLLFFFSQYLQMVRGLGPLKAGLFELPATLASMAVIAVIGFMAARFGAGRSIGIGLGLGALGLAGIGATTLWASFWGLGVSLAVVGLGIGIAMTLSTDAVVSAVPKERSGAAAAVAETAFELGGALGIAVLGSIQMAMYRSRLELPDGLSSTDAEALDDSLASAIAAVENGAAITAAQDAFASAMQSTSFVAAALLLVAAVVAWRVIPSHPVKEVSNDPARANVGA</sequence>
<proteinExistence type="predicted"/>
<feature type="transmembrane region" description="Helical" evidence="7">
    <location>
        <begin position="286"/>
        <end position="304"/>
    </location>
</feature>
<feature type="transmembrane region" description="Helical" evidence="7">
    <location>
        <begin position="116"/>
        <end position="138"/>
    </location>
</feature>
<feature type="transmembrane region" description="Helical" evidence="7">
    <location>
        <begin position="449"/>
        <end position="467"/>
    </location>
</feature>
<feature type="transmembrane region" description="Helical" evidence="7">
    <location>
        <begin position="179"/>
        <end position="201"/>
    </location>
</feature>
<evidence type="ECO:0000313" key="9">
    <source>
        <dbReference type="EMBL" id="UUP15382.1"/>
    </source>
</evidence>
<feature type="transmembrane region" description="Helical" evidence="7">
    <location>
        <begin position="371"/>
        <end position="394"/>
    </location>
</feature>
<feature type="transmembrane region" description="Helical" evidence="7">
    <location>
        <begin position="58"/>
        <end position="77"/>
    </location>
</feature>
<keyword evidence="2" id="KW-0813">Transport</keyword>
<evidence type="ECO:0000313" key="10">
    <source>
        <dbReference type="Proteomes" id="UP001316184"/>
    </source>
</evidence>
<dbReference type="Proteomes" id="UP001316184">
    <property type="component" value="Chromosome"/>
</dbReference>
<evidence type="ECO:0000256" key="7">
    <source>
        <dbReference type="SAM" id="Phobius"/>
    </source>
</evidence>
<keyword evidence="10" id="KW-1185">Reference proteome</keyword>
<evidence type="ECO:0000256" key="6">
    <source>
        <dbReference type="ARBA" id="ARBA00023136"/>
    </source>
</evidence>
<feature type="transmembrane region" description="Helical" evidence="7">
    <location>
        <begin position="342"/>
        <end position="364"/>
    </location>
</feature>
<evidence type="ECO:0000256" key="3">
    <source>
        <dbReference type="ARBA" id="ARBA00022475"/>
    </source>
</evidence>
<accession>A0ABY5MC27</accession>
<feature type="transmembrane region" description="Helical" evidence="7">
    <location>
        <begin position="144"/>
        <end position="167"/>
    </location>
</feature>
<dbReference type="InterPro" id="IPR020846">
    <property type="entry name" value="MFS_dom"/>
</dbReference>
<organism evidence="9 10">
    <name type="scientific">Aeromicrobium wangtongii</name>
    <dbReference type="NCBI Taxonomy" id="2969247"/>
    <lineage>
        <taxon>Bacteria</taxon>
        <taxon>Bacillati</taxon>
        <taxon>Actinomycetota</taxon>
        <taxon>Actinomycetes</taxon>
        <taxon>Propionibacteriales</taxon>
        <taxon>Nocardioidaceae</taxon>
        <taxon>Aeromicrobium</taxon>
    </lineage>
</organism>
<evidence type="ECO:0000256" key="5">
    <source>
        <dbReference type="ARBA" id="ARBA00022989"/>
    </source>
</evidence>
<feature type="transmembrane region" description="Helical" evidence="7">
    <location>
        <begin position="28"/>
        <end position="46"/>
    </location>
</feature>
<reference evidence="9 10" key="1">
    <citation type="submission" date="2022-08" db="EMBL/GenBank/DDBJ databases">
        <title>novel species in genus Aeromicrobium.</title>
        <authorList>
            <person name="Ye L."/>
        </authorList>
    </citation>
    <scope>NUCLEOTIDE SEQUENCE [LARGE SCALE GENOMIC DNA]</scope>
    <source>
        <strain evidence="10">zg-Y1379</strain>
    </source>
</reference>
<feature type="transmembrane region" description="Helical" evidence="7">
    <location>
        <begin position="207"/>
        <end position="224"/>
    </location>
</feature>
<dbReference type="InterPro" id="IPR011701">
    <property type="entry name" value="MFS"/>
</dbReference>
<comment type="subcellular location">
    <subcellularLocation>
        <location evidence="1">Cell membrane</location>
        <topology evidence="1">Multi-pass membrane protein</topology>
    </subcellularLocation>
</comment>
<evidence type="ECO:0000256" key="4">
    <source>
        <dbReference type="ARBA" id="ARBA00022692"/>
    </source>
</evidence>
<dbReference type="CDD" id="cd17321">
    <property type="entry name" value="MFS_MMR_MDR_like"/>
    <property type="match status" value="1"/>
</dbReference>
<feature type="transmembrane region" description="Helical" evidence="7">
    <location>
        <begin position="83"/>
        <end position="104"/>
    </location>
</feature>
<dbReference type="InterPro" id="IPR005829">
    <property type="entry name" value="Sugar_transporter_CS"/>
</dbReference>
<evidence type="ECO:0000259" key="8">
    <source>
        <dbReference type="PROSITE" id="PS50850"/>
    </source>
</evidence>
<dbReference type="PROSITE" id="PS50850">
    <property type="entry name" value="MFS"/>
    <property type="match status" value="1"/>
</dbReference>
<keyword evidence="3" id="KW-1003">Cell membrane</keyword>
<dbReference type="SUPFAM" id="SSF103473">
    <property type="entry name" value="MFS general substrate transporter"/>
    <property type="match status" value="1"/>
</dbReference>
<dbReference type="Gene3D" id="1.20.1720.10">
    <property type="entry name" value="Multidrug resistance protein D"/>
    <property type="match status" value="1"/>
</dbReference>
<dbReference type="PROSITE" id="PS00216">
    <property type="entry name" value="SUGAR_TRANSPORT_1"/>
    <property type="match status" value="1"/>
</dbReference>
<feature type="domain" description="Major facilitator superfamily (MFS) profile" evidence="8">
    <location>
        <begin position="1"/>
        <end position="471"/>
    </location>
</feature>
<dbReference type="PANTHER" id="PTHR42718:SF47">
    <property type="entry name" value="METHYL VIOLOGEN RESISTANCE PROTEIN SMVA"/>
    <property type="match status" value="1"/>
</dbReference>
<dbReference type="EMBL" id="CP102173">
    <property type="protein sequence ID" value="UUP15382.1"/>
    <property type="molecule type" value="Genomic_DNA"/>
</dbReference>
<keyword evidence="6 7" id="KW-0472">Membrane</keyword>
<keyword evidence="5 7" id="KW-1133">Transmembrane helix</keyword>
<evidence type="ECO:0000256" key="2">
    <source>
        <dbReference type="ARBA" id="ARBA00022448"/>
    </source>
</evidence>
<gene>
    <name evidence="9" type="ORF">NQV15_08740</name>
</gene>
<name>A0ABY5MC27_9ACTN</name>
<feature type="transmembrane region" description="Helical" evidence="7">
    <location>
        <begin position="245"/>
        <end position="266"/>
    </location>
</feature>
<keyword evidence="4 7" id="KW-0812">Transmembrane</keyword>